<feature type="region of interest" description="Disordered" evidence="1">
    <location>
        <begin position="641"/>
        <end position="665"/>
    </location>
</feature>
<feature type="region of interest" description="Disordered" evidence="1">
    <location>
        <begin position="533"/>
        <end position="552"/>
    </location>
</feature>
<keyword evidence="2" id="KW-0812">Transmembrane</keyword>
<sequence length="1250" mass="135651">MSNEMTQRPHDDPFEWLGQGIIMDQSNHAEQNPKNILPVNGSVSEEATDLKPIQDYSPFDTLGQGPLDQTYNMAEHGNKSTDNIMKRQQESETDPFEMLTKEIAEQPAPTLFDQTKATNTPNPMNENSSEFNNSELLVEDVMSVDENQSVVSAADDTSYVVQELFPLVKSPMPAGIPSIIFEDQSNDLDDKGAVGKPGQSDDVLAAPIAEDVKHDHHIMSANQMMGLLSIPAQPTRSNRISHTQSYQQPSFSSAEQNLLLGTEGQLQNLLVRTNANLPANGCSVVGEFKQSPLRNERSNNSLHCFNSVPDTATTAPSESHQQPLESDLLQLSSGPVSELLERVEPISLYDEPPVRCNTQQLSLAGAAGDGCPPISHSYLHSPRLSFGPPMGSSPTPLINRTSNENGLNIERAASNPSVSAVATIATAASTTYDDDSDSDNSVALLRETVNVAESKPTRRGSVEESYALFNKEGVKPRHESANDVTSDDEDSLQCREEFLIGTKKRPMSSRVGKQIGASIVSDEEIAISPGMVGHTSFDEDEESNVNKSGTKSHYKKLRGNNITNAKPSTKRIIAITTVVLIVLIAAISVLISLVVNTAEKSSLANPTGPTRVETSNDDAIEDVVISSGNESEIEPNTTISGAGVLINSTPPSSHPSSHPSLSSLPTVPLPEASISFTYSPSTRSSIPSVAPTTKTYTPSSMGSSSFPTYSYGNETSDAPSETPTKFNSTIPPSSVASSAASSNTPTLLNSTLSQSPSSLVCNSSDGNISSDIHLIWIDDDPCANFIVELCVDNLETGPEWAIVRFVTSDPLDYQDDFYYDDYLYYGDQGNNTNTSDTKGFKSSHIEDRAYYLDQRFSVTGHESAIVCLGKGFYHFIIHESLGANSYALQLENGKKLRPMSVGNYTHGVEKTSFDVTDFDIMGTNTSSAPLPASQSNISSYHNTNSTGLMTSSGADLVYDISKAYGILFDLETGESPLTVISMELYLDTSFLAHYEIHTKEGSWKGKGNDLSGFRQVSHGSITGMGVCQQEDNCTLATISSEEFQPILLPSMSRHSFYVTLTTDDLIYQHLADSGGINYDDVEQASDSELTVYKGAAVLKYPLELADPTTDFRPGGFIGRLIYEEVGDSDFDVSDHNDTNQTAPVDDECYYYTEETCRQAANDLGLSLGGAGFDFAGQYSKVIQGCYFYPCTSCLFGGRAFFVESEDKSAMESTQYFRSEKRLDCKTNVDNLHEETSFLCLFPSDICRSSG</sequence>
<feature type="region of interest" description="Disordered" evidence="1">
    <location>
        <begin position="678"/>
        <end position="757"/>
    </location>
</feature>
<proteinExistence type="predicted"/>
<keyword evidence="4" id="KW-1185">Reference proteome</keyword>
<keyword evidence="2" id="KW-1133">Transmembrane helix</keyword>
<accession>A0ABD3MW30</accession>
<evidence type="ECO:0000313" key="3">
    <source>
        <dbReference type="EMBL" id="KAL3766462.1"/>
    </source>
</evidence>
<protein>
    <submittedName>
        <fullName evidence="3">Uncharacterized protein</fullName>
    </submittedName>
</protein>
<reference evidence="3 4" key="1">
    <citation type="submission" date="2024-10" db="EMBL/GenBank/DDBJ databases">
        <title>Updated reference genomes for cyclostephanoid diatoms.</title>
        <authorList>
            <person name="Roberts W.R."/>
            <person name="Alverson A.J."/>
        </authorList>
    </citation>
    <scope>NUCLEOTIDE SEQUENCE [LARGE SCALE GENOMIC DNA]</scope>
    <source>
        <strain evidence="3 4">AJA010-31</strain>
    </source>
</reference>
<keyword evidence="2" id="KW-0472">Membrane</keyword>
<organism evidence="3 4">
    <name type="scientific">Cyclotella atomus</name>
    <dbReference type="NCBI Taxonomy" id="382360"/>
    <lineage>
        <taxon>Eukaryota</taxon>
        <taxon>Sar</taxon>
        <taxon>Stramenopiles</taxon>
        <taxon>Ochrophyta</taxon>
        <taxon>Bacillariophyta</taxon>
        <taxon>Coscinodiscophyceae</taxon>
        <taxon>Thalassiosirophycidae</taxon>
        <taxon>Stephanodiscales</taxon>
        <taxon>Stephanodiscaceae</taxon>
        <taxon>Cyclotella</taxon>
    </lineage>
</organism>
<name>A0ABD3MW30_9STRA</name>
<evidence type="ECO:0000313" key="4">
    <source>
        <dbReference type="Proteomes" id="UP001530400"/>
    </source>
</evidence>
<comment type="caution">
    <text evidence="3">The sequence shown here is derived from an EMBL/GenBank/DDBJ whole genome shotgun (WGS) entry which is preliminary data.</text>
</comment>
<dbReference type="EMBL" id="JALLPJ020001385">
    <property type="protein sequence ID" value="KAL3766462.1"/>
    <property type="molecule type" value="Genomic_DNA"/>
</dbReference>
<evidence type="ECO:0000256" key="2">
    <source>
        <dbReference type="SAM" id="Phobius"/>
    </source>
</evidence>
<dbReference type="AlphaFoldDB" id="A0ABD3MW30"/>
<feature type="compositionally biased region" description="Low complexity" evidence="1">
    <location>
        <begin position="728"/>
        <end position="746"/>
    </location>
</feature>
<feature type="region of interest" description="Disordered" evidence="1">
    <location>
        <begin position="300"/>
        <end position="323"/>
    </location>
</feature>
<evidence type="ECO:0000256" key="1">
    <source>
        <dbReference type="SAM" id="MobiDB-lite"/>
    </source>
</evidence>
<feature type="compositionally biased region" description="Polar residues" evidence="1">
    <location>
        <begin position="747"/>
        <end position="757"/>
    </location>
</feature>
<feature type="compositionally biased region" description="Polar residues" evidence="1">
    <location>
        <begin position="678"/>
        <end position="727"/>
    </location>
</feature>
<feature type="transmembrane region" description="Helical" evidence="2">
    <location>
        <begin position="572"/>
        <end position="595"/>
    </location>
</feature>
<dbReference type="Proteomes" id="UP001530400">
    <property type="component" value="Unassembled WGS sequence"/>
</dbReference>
<gene>
    <name evidence="3" type="ORF">ACHAWO_004637</name>
</gene>
<feature type="compositionally biased region" description="Low complexity" evidence="1">
    <location>
        <begin position="648"/>
        <end position="665"/>
    </location>
</feature>